<organism evidence="1 2">
    <name type="scientific">Paenibacillus hexagrammi</name>
    <dbReference type="NCBI Taxonomy" id="2908839"/>
    <lineage>
        <taxon>Bacteria</taxon>
        <taxon>Bacillati</taxon>
        <taxon>Bacillota</taxon>
        <taxon>Bacilli</taxon>
        <taxon>Bacillales</taxon>
        <taxon>Paenibacillaceae</taxon>
        <taxon>Paenibacillus</taxon>
    </lineage>
</organism>
<sequence>MIPKKIDLQTANAIKVMLQKFQITHSRVTIDLERQTVEAEDDEYSIDDLLEAAGTLTPDRGKELLDEVKRSREEWDS</sequence>
<dbReference type="EMBL" id="CP090978">
    <property type="protein sequence ID" value="UJF32626.1"/>
    <property type="molecule type" value="Genomic_DNA"/>
</dbReference>
<protein>
    <submittedName>
        <fullName evidence="1">Uncharacterized protein</fullName>
    </submittedName>
</protein>
<proteinExistence type="predicted"/>
<name>A0ABY3SHF7_9BACL</name>
<accession>A0ABY3SHF7</accession>
<dbReference type="Proteomes" id="UP001649230">
    <property type="component" value="Chromosome"/>
</dbReference>
<evidence type="ECO:0000313" key="1">
    <source>
        <dbReference type="EMBL" id="UJF32626.1"/>
    </source>
</evidence>
<dbReference type="RefSeq" id="WP_235118974.1">
    <property type="nucleotide sequence ID" value="NZ_CP090978.1"/>
</dbReference>
<reference evidence="1 2" key="1">
    <citation type="journal article" date="2024" name="Int. J. Syst. Evol. Microbiol.">
        <title>Paenibacillus hexagrammi sp. nov., a novel bacterium isolated from the gut content of Hexagrammos agrammus.</title>
        <authorList>
            <person name="Jung H.K."/>
            <person name="Kim D.G."/>
            <person name="Zin H."/>
            <person name="Park J."/>
            <person name="Jung H."/>
            <person name="Kim Y.O."/>
            <person name="Kong H.J."/>
            <person name="Kim J.W."/>
            <person name="Kim Y.S."/>
        </authorList>
    </citation>
    <scope>NUCLEOTIDE SEQUENCE [LARGE SCALE GENOMIC DNA]</scope>
    <source>
        <strain evidence="1 2">YPD9-1</strain>
    </source>
</reference>
<gene>
    <name evidence="1" type="ORF">L0M14_23820</name>
</gene>
<keyword evidence="2" id="KW-1185">Reference proteome</keyword>
<evidence type="ECO:0000313" key="2">
    <source>
        <dbReference type="Proteomes" id="UP001649230"/>
    </source>
</evidence>